<name>A0AAW1A2E0_9HYME</name>
<reference evidence="1 2" key="1">
    <citation type="submission" date="2024-05" db="EMBL/GenBank/DDBJ databases">
        <title>The nuclear and mitochondrial genome assemblies of Tetragonisca angustula (Apidae: Meliponini), a tiny yet remarkable pollinator in the Neotropics.</title>
        <authorList>
            <person name="Ferrari R."/>
            <person name="Ricardo P.C."/>
            <person name="Dias F.C."/>
            <person name="Araujo N.S."/>
            <person name="Soares D.O."/>
            <person name="Zhou Q.-S."/>
            <person name="Zhu C.-D."/>
            <person name="Coutinho L."/>
            <person name="Airas M.C."/>
            <person name="Batista T.M."/>
        </authorList>
    </citation>
    <scope>NUCLEOTIDE SEQUENCE [LARGE SCALE GENOMIC DNA]</scope>
    <source>
        <strain evidence="1">ASF017062</strain>
        <tissue evidence="1">Abdomen</tissue>
    </source>
</reference>
<sequence length="117" mass="14312">MLARTTLRQERIGKTLLQIYKETLKIRIYFITTITFMNVKDRYNMKFRVRYRKPAFLHHLSRLCSSNVDFGLERVSPPRRLFTRDLYTCPLYMQGFRPYYFVLYAILSIYDFVYHDS</sequence>
<accession>A0AAW1A2E0</accession>
<evidence type="ECO:0000313" key="1">
    <source>
        <dbReference type="EMBL" id="KAK9303931.1"/>
    </source>
</evidence>
<dbReference type="AlphaFoldDB" id="A0AAW1A2E0"/>
<dbReference type="EMBL" id="JAWNGG020000070">
    <property type="protein sequence ID" value="KAK9303931.1"/>
    <property type="molecule type" value="Genomic_DNA"/>
</dbReference>
<organism evidence="1 2">
    <name type="scientific">Tetragonisca angustula</name>
    <dbReference type="NCBI Taxonomy" id="166442"/>
    <lineage>
        <taxon>Eukaryota</taxon>
        <taxon>Metazoa</taxon>
        <taxon>Ecdysozoa</taxon>
        <taxon>Arthropoda</taxon>
        <taxon>Hexapoda</taxon>
        <taxon>Insecta</taxon>
        <taxon>Pterygota</taxon>
        <taxon>Neoptera</taxon>
        <taxon>Endopterygota</taxon>
        <taxon>Hymenoptera</taxon>
        <taxon>Apocrita</taxon>
        <taxon>Aculeata</taxon>
        <taxon>Apoidea</taxon>
        <taxon>Anthophila</taxon>
        <taxon>Apidae</taxon>
        <taxon>Tetragonisca</taxon>
    </lineage>
</organism>
<dbReference type="Proteomes" id="UP001432146">
    <property type="component" value="Unassembled WGS sequence"/>
</dbReference>
<proteinExistence type="predicted"/>
<gene>
    <name evidence="1" type="ORF">QLX08_004522</name>
</gene>
<keyword evidence="2" id="KW-1185">Reference proteome</keyword>
<evidence type="ECO:0000313" key="2">
    <source>
        <dbReference type="Proteomes" id="UP001432146"/>
    </source>
</evidence>
<comment type="caution">
    <text evidence="1">The sequence shown here is derived from an EMBL/GenBank/DDBJ whole genome shotgun (WGS) entry which is preliminary data.</text>
</comment>
<protein>
    <submittedName>
        <fullName evidence="1">Uncharacterized protein</fullName>
    </submittedName>
</protein>